<accession>A0A3N7K0R8</accession>
<dbReference type="Pfam" id="PF08282">
    <property type="entry name" value="Hydrolase_3"/>
    <property type="match status" value="1"/>
</dbReference>
<comment type="caution">
    <text evidence="1">The sequence shown here is derived from an EMBL/GenBank/DDBJ whole genome shotgun (WGS) entry which is preliminary data.</text>
</comment>
<proteinExistence type="predicted"/>
<dbReference type="PANTHER" id="PTHR10000:SF8">
    <property type="entry name" value="HAD SUPERFAMILY HYDROLASE-LIKE, TYPE 3"/>
    <property type="match status" value="1"/>
</dbReference>
<dbReference type="GO" id="GO:0000287">
    <property type="term" value="F:magnesium ion binding"/>
    <property type="evidence" value="ECO:0007669"/>
    <property type="project" value="TreeGrafter"/>
</dbReference>
<organism evidence="1 2">
    <name type="scientific">Piscinibacter terrae</name>
    <dbReference type="NCBI Taxonomy" id="2496871"/>
    <lineage>
        <taxon>Bacteria</taxon>
        <taxon>Pseudomonadati</taxon>
        <taxon>Pseudomonadota</taxon>
        <taxon>Betaproteobacteria</taxon>
        <taxon>Burkholderiales</taxon>
        <taxon>Sphaerotilaceae</taxon>
        <taxon>Piscinibacter</taxon>
    </lineage>
</organism>
<evidence type="ECO:0000313" key="2">
    <source>
        <dbReference type="Proteomes" id="UP000267464"/>
    </source>
</evidence>
<dbReference type="NCBIfam" id="TIGR01484">
    <property type="entry name" value="HAD-SF-IIB"/>
    <property type="match status" value="1"/>
</dbReference>
<dbReference type="PANTHER" id="PTHR10000">
    <property type="entry name" value="PHOSPHOSERINE PHOSPHATASE"/>
    <property type="match status" value="1"/>
</dbReference>
<dbReference type="Gene3D" id="3.40.50.1000">
    <property type="entry name" value="HAD superfamily/HAD-like"/>
    <property type="match status" value="1"/>
</dbReference>
<dbReference type="GO" id="GO:0016791">
    <property type="term" value="F:phosphatase activity"/>
    <property type="evidence" value="ECO:0007669"/>
    <property type="project" value="TreeGrafter"/>
</dbReference>
<reference evidence="1 2" key="2">
    <citation type="submission" date="2018-12" db="EMBL/GenBank/DDBJ databases">
        <title>Rhizobacter gummiphilus sp. nov., a rubber-degrading bacterium isolated from the soil of a botanical garden in Japan.</title>
        <authorList>
            <person name="Shunsuke S.S."/>
        </authorList>
    </citation>
    <scope>NUCLEOTIDE SEQUENCE [LARGE SCALE GENOMIC DNA]</scope>
    <source>
        <strain evidence="1 2">S-16</strain>
    </source>
</reference>
<protein>
    <submittedName>
        <fullName evidence="1">HAD-IIB family hydrolase</fullName>
    </submittedName>
</protein>
<dbReference type="EMBL" id="QUSW01000001">
    <property type="protein sequence ID" value="RQP26599.1"/>
    <property type="molecule type" value="Genomic_DNA"/>
</dbReference>
<dbReference type="Gene3D" id="3.90.1070.10">
    <property type="match status" value="1"/>
</dbReference>
<dbReference type="Proteomes" id="UP000267464">
    <property type="component" value="Unassembled WGS sequence"/>
</dbReference>
<dbReference type="RefSeq" id="WP_124539289.1">
    <property type="nucleotide sequence ID" value="NZ_QUSW01000001.1"/>
</dbReference>
<keyword evidence="1" id="KW-0378">Hydrolase</keyword>
<dbReference type="OrthoDB" id="5292903at2"/>
<dbReference type="GO" id="GO:0005829">
    <property type="term" value="C:cytosol"/>
    <property type="evidence" value="ECO:0007669"/>
    <property type="project" value="TreeGrafter"/>
</dbReference>
<reference evidence="1 2" key="1">
    <citation type="submission" date="2018-08" db="EMBL/GenBank/DDBJ databases">
        <authorList>
            <person name="Khan S.A."/>
            <person name="Jeon C.O."/>
            <person name="Chun B.H."/>
            <person name="Jeong S.E."/>
        </authorList>
    </citation>
    <scope>NUCLEOTIDE SEQUENCE [LARGE SCALE GENOMIC DNA]</scope>
    <source>
        <strain evidence="1 2">S-16</strain>
    </source>
</reference>
<sequence>MNVLPSRPWTALSEHEARAVAGVLTDIDDTLTTAGAITGDAMLALEALRAAGLPVIAITGRPMGWSLPFAQSWPIDAIVAENGAVALFKQDGSLLVEYSQDEATRAANAVRLKAAAARVLAEVPGTSLSRDSEGRVTDIAIDHSEFAQLSQSQIDEVVRVMRDEGMHATVSSIHINGWYGGHTKLSGARWIVQRLLGRDIEAERSAWVYVGDSTNDQQMFGHFPLSVGVANLLAFADQLDVWPAYVTASERGAGFAEIAQRLVAVRRTI</sequence>
<keyword evidence="2" id="KW-1185">Reference proteome</keyword>
<dbReference type="InterPro" id="IPR036412">
    <property type="entry name" value="HAD-like_sf"/>
</dbReference>
<name>A0A3N7K0R8_9BURK</name>
<dbReference type="AlphaFoldDB" id="A0A3N7K0R8"/>
<dbReference type="InterPro" id="IPR006379">
    <property type="entry name" value="HAD-SF_hydro_IIB"/>
</dbReference>
<dbReference type="SUPFAM" id="SSF56784">
    <property type="entry name" value="HAD-like"/>
    <property type="match status" value="1"/>
</dbReference>
<gene>
    <name evidence="1" type="ORF">DZC73_06260</name>
</gene>
<dbReference type="InterPro" id="IPR023214">
    <property type="entry name" value="HAD_sf"/>
</dbReference>
<evidence type="ECO:0000313" key="1">
    <source>
        <dbReference type="EMBL" id="RQP26599.1"/>
    </source>
</evidence>